<sequence>MTYFTDLSPYSYLPNTVPSTVAAFNVGWLDGENAFHSGEAPDEFIGALADLCAQSSHAKTRGWHVCNLVHASSPPPYPITMEAGGRTIVLGSAEVRVVTPDGAWLVAPDLVLHYVIDHKYLPPEEFVEAVMAKRNAPSGGPQQPSHVL</sequence>
<dbReference type="EMBL" id="JACYXC010000001">
    <property type="protein sequence ID" value="MBH5336701.1"/>
    <property type="molecule type" value="Genomic_DNA"/>
</dbReference>
<evidence type="ECO:0000259" key="1">
    <source>
        <dbReference type="Pfam" id="PF25535"/>
    </source>
</evidence>
<proteinExistence type="predicted"/>
<comment type="caution">
    <text evidence="2">The sequence shown here is derived from an EMBL/GenBank/DDBJ whole genome shotgun (WGS) entry which is preliminary data.</text>
</comment>
<gene>
    <name evidence="2" type="ORF">IHE55_18760</name>
</gene>
<dbReference type="InterPro" id="IPR057679">
    <property type="entry name" value="DUF7919"/>
</dbReference>
<dbReference type="Proteomes" id="UP000807371">
    <property type="component" value="Unassembled WGS sequence"/>
</dbReference>
<feature type="domain" description="DUF7919" evidence="1">
    <location>
        <begin position="2"/>
        <end position="131"/>
    </location>
</feature>
<evidence type="ECO:0000313" key="3">
    <source>
        <dbReference type="Proteomes" id="UP000807371"/>
    </source>
</evidence>
<dbReference type="Pfam" id="PF25535">
    <property type="entry name" value="DUF7919"/>
    <property type="match status" value="1"/>
</dbReference>
<organism evidence="2 3">
    <name type="scientific">Streptomyces pactum</name>
    <dbReference type="NCBI Taxonomy" id="68249"/>
    <lineage>
        <taxon>Bacteria</taxon>
        <taxon>Bacillati</taxon>
        <taxon>Actinomycetota</taxon>
        <taxon>Actinomycetes</taxon>
        <taxon>Kitasatosporales</taxon>
        <taxon>Streptomycetaceae</taxon>
        <taxon>Streptomyces</taxon>
    </lineage>
</organism>
<reference evidence="2 3" key="1">
    <citation type="submission" date="2020-09" db="EMBL/GenBank/DDBJ databases">
        <title>Biosynthesis of the nuclear factor of activated T cells inhibitor NFAT-133 and its congeners in Streptomyces pactum.</title>
        <authorList>
            <person name="Zhou W."/>
            <person name="Posri P."/>
            <person name="Abugrain M.E."/>
            <person name="Weisberg A.J."/>
            <person name="Chang J.H."/>
            <person name="Mahmud T."/>
        </authorList>
    </citation>
    <scope>NUCLEOTIDE SEQUENCE [LARGE SCALE GENOMIC DNA]</scope>
    <source>
        <strain evidence="2 3">ATCC 27456</strain>
    </source>
</reference>
<keyword evidence="3" id="KW-1185">Reference proteome</keyword>
<name>A0ABS0NNC5_9ACTN</name>
<protein>
    <recommendedName>
        <fullName evidence="1">DUF7919 domain-containing protein</fullName>
    </recommendedName>
</protein>
<evidence type="ECO:0000313" key="2">
    <source>
        <dbReference type="EMBL" id="MBH5336701.1"/>
    </source>
</evidence>
<accession>A0ABS0NNC5</accession>